<name>A0ABP8EU39_9MICO</name>
<evidence type="ECO:0000313" key="4">
    <source>
        <dbReference type="Proteomes" id="UP001499841"/>
    </source>
</evidence>
<keyword evidence="1" id="KW-0732">Signal</keyword>
<protein>
    <submittedName>
        <fullName evidence="3">Transporter substrate-binding domain-containing protein</fullName>
    </submittedName>
</protein>
<evidence type="ECO:0000259" key="2">
    <source>
        <dbReference type="Pfam" id="PF00497"/>
    </source>
</evidence>
<proteinExistence type="predicted"/>
<gene>
    <name evidence="3" type="ORF">GCM10022262_18370</name>
</gene>
<evidence type="ECO:0000256" key="1">
    <source>
        <dbReference type="SAM" id="SignalP"/>
    </source>
</evidence>
<sequence length="160" mass="16886">MTSKFVLPALAVLLTAGGCSATIPTDPDGTLDRVSGGTLRVGVSPNPPWTDLPGGTEGDPAGTEVELVERFAESVDAEIVWVPGGEEDLIGQLEHDELDLVIGGLTAKSPWSSKVALTYRYTATTGPRGEKELHVMAAPMGENAFLAELERFLLDQELPA</sequence>
<dbReference type="InterPro" id="IPR001638">
    <property type="entry name" value="Solute-binding_3/MltF_N"/>
</dbReference>
<dbReference type="Gene3D" id="3.40.190.10">
    <property type="entry name" value="Periplasmic binding protein-like II"/>
    <property type="match status" value="1"/>
</dbReference>
<feature type="domain" description="Solute-binding protein family 3/N-terminal" evidence="2">
    <location>
        <begin position="39"/>
        <end position="125"/>
    </location>
</feature>
<organism evidence="3 4">
    <name type="scientific">Georgenia daeguensis</name>
    <dbReference type="NCBI Taxonomy" id="908355"/>
    <lineage>
        <taxon>Bacteria</taxon>
        <taxon>Bacillati</taxon>
        <taxon>Actinomycetota</taxon>
        <taxon>Actinomycetes</taxon>
        <taxon>Micrococcales</taxon>
        <taxon>Bogoriellaceae</taxon>
        <taxon>Georgenia</taxon>
    </lineage>
</organism>
<dbReference type="SUPFAM" id="SSF53850">
    <property type="entry name" value="Periplasmic binding protein-like II"/>
    <property type="match status" value="1"/>
</dbReference>
<dbReference type="Pfam" id="PF00497">
    <property type="entry name" value="SBP_bac_3"/>
    <property type="match status" value="1"/>
</dbReference>
<feature type="signal peptide" evidence="1">
    <location>
        <begin position="1"/>
        <end position="21"/>
    </location>
</feature>
<reference evidence="4" key="1">
    <citation type="journal article" date="2019" name="Int. J. Syst. Evol. Microbiol.">
        <title>The Global Catalogue of Microorganisms (GCM) 10K type strain sequencing project: providing services to taxonomists for standard genome sequencing and annotation.</title>
        <authorList>
            <consortium name="The Broad Institute Genomics Platform"/>
            <consortium name="The Broad Institute Genome Sequencing Center for Infectious Disease"/>
            <person name="Wu L."/>
            <person name="Ma J."/>
        </authorList>
    </citation>
    <scope>NUCLEOTIDE SEQUENCE [LARGE SCALE GENOMIC DNA]</scope>
    <source>
        <strain evidence="4">JCM 17459</strain>
    </source>
</reference>
<feature type="chain" id="PRO_5045989626" evidence="1">
    <location>
        <begin position="22"/>
        <end position="160"/>
    </location>
</feature>
<dbReference type="PROSITE" id="PS51257">
    <property type="entry name" value="PROKAR_LIPOPROTEIN"/>
    <property type="match status" value="1"/>
</dbReference>
<dbReference type="Proteomes" id="UP001499841">
    <property type="component" value="Unassembled WGS sequence"/>
</dbReference>
<dbReference type="EMBL" id="BAABBA010000007">
    <property type="protein sequence ID" value="GAA4287478.1"/>
    <property type="molecule type" value="Genomic_DNA"/>
</dbReference>
<comment type="caution">
    <text evidence="3">The sequence shown here is derived from an EMBL/GenBank/DDBJ whole genome shotgun (WGS) entry which is preliminary data.</text>
</comment>
<evidence type="ECO:0000313" key="3">
    <source>
        <dbReference type="EMBL" id="GAA4287478.1"/>
    </source>
</evidence>
<keyword evidence="4" id="KW-1185">Reference proteome</keyword>
<accession>A0ABP8EU39</accession>
<dbReference type="RefSeq" id="WP_345040178.1">
    <property type="nucleotide sequence ID" value="NZ_BAABBA010000007.1"/>
</dbReference>